<dbReference type="PANTHER" id="PTHR30561:SF0">
    <property type="entry name" value="GUANIDINIUM EXPORTER"/>
    <property type="match status" value="1"/>
</dbReference>
<evidence type="ECO:0000256" key="1">
    <source>
        <dbReference type="ARBA" id="ARBA00004651"/>
    </source>
</evidence>
<proteinExistence type="inferred from homology"/>
<dbReference type="FunFam" id="1.10.3730.20:FF:000001">
    <property type="entry name" value="Quaternary ammonium compound resistance transporter SugE"/>
    <property type="match status" value="1"/>
</dbReference>
<feature type="transmembrane region" description="Helical" evidence="8">
    <location>
        <begin position="57"/>
        <end position="79"/>
    </location>
</feature>
<name>A0A5S5C8E1_9BACL</name>
<keyword evidence="6 8" id="KW-0472">Membrane</keyword>
<dbReference type="InterPro" id="IPR045324">
    <property type="entry name" value="Small_multidrug_res"/>
</dbReference>
<dbReference type="OrthoDB" id="21828at2"/>
<evidence type="ECO:0000313" key="10">
    <source>
        <dbReference type="Proteomes" id="UP000323257"/>
    </source>
</evidence>
<evidence type="ECO:0000256" key="4">
    <source>
        <dbReference type="ARBA" id="ARBA00022692"/>
    </source>
</evidence>
<comment type="similarity">
    <text evidence="7">Belongs to the drug/metabolite transporter (DMT) superfamily. Small multidrug resistance (SMR) (TC 2.A.7.1) family.</text>
</comment>
<evidence type="ECO:0000313" key="9">
    <source>
        <dbReference type="EMBL" id="TYP75604.1"/>
    </source>
</evidence>
<sequence>MAWVFLLLSGLSEMSGVTFMKLSDGFRKWKGTVGAIVSGIFSFYFLSLALREIPISTAYGVWTGIGSAGSVVLGMMLFGESRDRRKLLFIAMIIAGVAGLRIVGGGH</sequence>
<dbReference type="Gene3D" id="1.10.3730.20">
    <property type="match status" value="1"/>
</dbReference>
<evidence type="ECO:0000256" key="7">
    <source>
        <dbReference type="RuleBase" id="RU003942"/>
    </source>
</evidence>
<keyword evidence="3" id="KW-1003">Cell membrane</keyword>
<gene>
    <name evidence="9" type="ORF">BCM02_104284</name>
</gene>
<organism evidence="9 10">
    <name type="scientific">Paenibacillus methanolicus</name>
    <dbReference type="NCBI Taxonomy" id="582686"/>
    <lineage>
        <taxon>Bacteria</taxon>
        <taxon>Bacillati</taxon>
        <taxon>Bacillota</taxon>
        <taxon>Bacilli</taxon>
        <taxon>Bacillales</taxon>
        <taxon>Paenibacillaceae</taxon>
        <taxon>Paenibacillus</taxon>
    </lineage>
</organism>
<keyword evidence="5 8" id="KW-1133">Transmembrane helix</keyword>
<comment type="caution">
    <text evidence="9">The sequence shown here is derived from an EMBL/GenBank/DDBJ whole genome shotgun (WGS) entry which is preliminary data.</text>
</comment>
<keyword evidence="10" id="KW-1185">Reference proteome</keyword>
<keyword evidence="4 7" id="KW-0812">Transmembrane</keyword>
<evidence type="ECO:0000256" key="8">
    <source>
        <dbReference type="SAM" id="Phobius"/>
    </source>
</evidence>
<reference evidence="9 10" key="1">
    <citation type="submission" date="2019-07" db="EMBL/GenBank/DDBJ databases">
        <title>Genomic Encyclopedia of Type Strains, Phase III (KMG-III): the genomes of soil and plant-associated and newly described type strains.</title>
        <authorList>
            <person name="Whitman W."/>
        </authorList>
    </citation>
    <scope>NUCLEOTIDE SEQUENCE [LARGE SCALE GENOMIC DNA]</scope>
    <source>
        <strain evidence="9 10">BL24</strain>
    </source>
</reference>
<dbReference type="GO" id="GO:0022857">
    <property type="term" value="F:transmembrane transporter activity"/>
    <property type="evidence" value="ECO:0007669"/>
    <property type="project" value="InterPro"/>
</dbReference>
<dbReference type="PANTHER" id="PTHR30561">
    <property type="entry name" value="SMR FAMILY PROTON-DEPENDENT DRUG EFFLUX TRANSPORTER SUGE"/>
    <property type="match status" value="1"/>
</dbReference>
<comment type="subcellular location">
    <subcellularLocation>
        <location evidence="1 7">Cell membrane</location>
        <topology evidence="1 7">Multi-pass membrane protein</topology>
    </subcellularLocation>
</comment>
<keyword evidence="2" id="KW-0813">Transport</keyword>
<evidence type="ECO:0000256" key="3">
    <source>
        <dbReference type="ARBA" id="ARBA00022475"/>
    </source>
</evidence>
<feature type="transmembrane region" description="Helical" evidence="8">
    <location>
        <begin position="32"/>
        <end position="50"/>
    </location>
</feature>
<feature type="transmembrane region" description="Helical" evidence="8">
    <location>
        <begin position="85"/>
        <end position="104"/>
    </location>
</feature>
<dbReference type="AlphaFoldDB" id="A0A5S5C8E1"/>
<dbReference type="RefSeq" id="WP_148929526.1">
    <property type="nucleotide sequence ID" value="NZ_VNHS01000004.1"/>
</dbReference>
<dbReference type="InterPro" id="IPR037185">
    <property type="entry name" value="EmrE-like"/>
</dbReference>
<dbReference type="SUPFAM" id="SSF103481">
    <property type="entry name" value="Multidrug resistance efflux transporter EmrE"/>
    <property type="match status" value="1"/>
</dbReference>
<evidence type="ECO:0000256" key="6">
    <source>
        <dbReference type="ARBA" id="ARBA00023136"/>
    </source>
</evidence>
<protein>
    <submittedName>
        <fullName evidence="9">Quaternary ammonium compound-resistance protein SugE</fullName>
    </submittedName>
</protein>
<evidence type="ECO:0000256" key="5">
    <source>
        <dbReference type="ARBA" id="ARBA00022989"/>
    </source>
</evidence>
<dbReference type="EMBL" id="VNHS01000004">
    <property type="protein sequence ID" value="TYP75604.1"/>
    <property type="molecule type" value="Genomic_DNA"/>
</dbReference>
<evidence type="ECO:0000256" key="2">
    <source>
        <dbReference type="ARBA" id="ARBA00022448"/>
    </source>
</evidence>
<dbReference type="Proteomes" id="UP000323257">
    <property type="component" value="Unassembled WGS sequence"/>
</dbReference>
<dbReference type="Pfam" id="PF00893">
    <property type="entry name" value="Multi_Drug_Res"/>
    <property type="match status" value="1"/>
</dbReference>
<accession>A0A5S5C8E1</accession>
<dbReference type="InterPro" id="IPR000390">
    <property type="entry name" value="Small_drug/metabolite_transptr"/>
</dbReference>
<dbReference type="GO" id="GO:0005886">
    <property type="term" value="C:plasma membrane"/>
    <property type="evidence" value="ECO:0007669"/>
    <property type="project" value="UniProtKB-SubCell"/>
</dbReference>